<dbReference type="InterPro" id="IPR050709">
    <property type="entry name" value="Biotin_Carboxyl_Carrier/Decarb"/>
</dbReference>
<dbReference type="InterPro" id="IPR011053">
    <property type="entry name" value="Single_hybrid_motif"/>
</dbReference>
<feature type="domain" description="Lipoyl-binding" evidence="3">
    <location>
        <begin position="65"/>
        <end position="135"/>
    </location>
</feature>
<accession>F0VJJ9</accession>
<feature type="compositionally biased region" description="Basic and acidic residues" evidence="2">
    <location>
        <begin position="12"/>
        <end position="29"/>
    </location>
</feature>
<reference evidence="4" key="1">
    <citation type="submission" date="2011-02" db="EMBL/GenBank/DDBJ databases">
        <authorList>
            <person name="Aslett M."/>
        </authorList>
    </citation>
    <scope>NUCLEOTIDE SEQUENCE</scope>
    <source>
        <strain evidence="4">Liverpool</strain>
    </source>
</reference>
<dbReference type="OMA" id="WRNVCEV"/>
<dbReference type="CDD" id="cd06850">
    <property type="entry name" value="biotinyl_domain"/>
    <property type="match status" value="1"/>
</dbReference>
<gene>
    <name evidence="5" type="ORF">BN1204_036920</name>
    <name evidence="4" type="ORF">NCLIV_036920</name>
</gene>
<sequence>MENPASFSGTDKLGKNSPAERLDDPRDSQKLLGGQMLDAKIPLGKVLTSFTYRDDPEGVGKWRNVCEVRAPMNGTILKIGVKEGEHVTKNAPLAVIEAMKMETIIKSPCDGVVASVRSREGVSTKQGQSLLEILENQTGQG</sequence>
<dbReference type="InterPro" id="IPR000089">
    <property type="entry name" value="Biotin_lipoyl"/>
</dbReference>
<feature type="region of interest" description="Disordered" evidence="2">
    <location>
        <begin position="1"/>
        <end position="34"/>
    </location>
</feature>
<dbReference type="VEuPathDB" id="ToxoDB:NCLIV_036920"/>
<dbReference type="Pfam" id="PF00364">
    <property type="entry name" value="Biotin_lipoyl"/>
    <property type="match status" value="1"/>
</dbReference>
<keyword evidence="6" id="KW-1185">Reference proteome</keyword>
<evidence type="ECO:0000313" key="5">
    <source>
        <dbReference type="EMBL" id="CEL67908.1"/>
    </source>
</evidence>
<dbReference type="FunFam" id="2.40.50.100:FF:000003">
    <property type="entry name" value="Acetyl-CoA carboxylase biotin carboxyl carrier protein"/>
    <property type="match status" value="1"/>
</dbReference>
<dbReference type="RefSeq" id="XP_003883942.1">
    <property type="nucleotide sequence ID" value="XM_003883893.1"/>
</dbReference>
<evidence type="ECO:0000256" key="2">
    <source>
        <dbReference type="SAM" id="MobiDB-lite"/>
    </source>
</evidence>
<evidence type="ECO:0000259" key="3">
    <source>
        <dbReference type="PROSITE" id="PS50968"/>
    </source>
</evidence>
<reference evidence="4" key="2">
    <citation type="submission" date="2011-03" db="EMBL/GenBank/DDBJ databases">
        <title>Comparative genomics and transcriptomics of Neospora caninum and Toxoplasma gondii.</title>
        <authorList>
            <person name="Reid A.J."/>
            <person name="Sohal A."/>
            <person name="Harris D."/>
            <person name="Quail M."/>
            <person name="Sanders M."/>
            <person name="Berriman M."/>
            <person name="Wastling J.M."/>
            <person name="Pain A."/>
        </authorList>
    </citation>
    <scope>NUCLEOTIDE SEQUENCE</scope>
    <source>
        <strain evidence="4">Liverpool</strain>
    </source>
</reference>
<dbReference type="PANTHER" id="PTHR45266">
    <property type="entry name" value="OXALOACETATE DECARBOXYLASE ALPHA CHAIN"/>
    <property type="match status" value="1"/>
</dbReference>
<reference evidence="5" key="4">
    <citation type="journal article" date="2015" name="PLoS ONE">
        <title>Comprehensive Evaluation of Toxoplasma gondii VEG and Neospora caninum LIV Genomes with Tachyzoite Stage Transcriptome and Proteome Defines Novel Transcript Features.</title>
        <authorList>
            <person name="Ramaprasad A."/>
            <person name="Mourier T."/>
            <person name="Naeem R."/>
            <person name="Malas T.B."/>
            <person name="Moussa E."/>
            <person name="Panigrahi A."/>
            <person name="Vermont S.J."/>
            <person name="Otto T.D."/>
            <person name="Wastling J."/>
            <person name="Pain A."/>
        </authorList>
    </citation>
    <scope>NUCLEOTIDE SEQUENCE</scope>
    <source>
        <strain evidence="5">Liverpool</strain>
    </source>
</reference>
<dbReference type="SUPFAM" id="SSF51230">
    <property type="entry name" value="Single hybrid motif"/>
    <property type="match status" value="1"/>
</dbReference>
<dbReference type="GeneID" id="13443557"/>
<dbReference type="EMBL" id="LN714483">
    <property type="protein sequence ID" value="CEL67908.1"/>
    <property type="molecule type" value="Genomic_DNA"/>
</dbReference>
<dbReference type="OrthoDB" id="329862at2759"/>
<evidence type="ECO:0000313" key="4">
    <source>
        <dbReference type="EMBL" id="CBZ53910.1"/>
    </source>
</evidence>
<dbReference type="PROSITE" id="PS50968">
    <property type="entry name" value="BIOTINYL_LIPOYL"/>
    <property type="match status" value="1"/>
</dbReference>
<dbReference type="Gene3D" id="2.40.50.100">
    <property type="match status" value="1"/>
</dbReference>
<evidence type="ECO:0000256" key="1">
    <source>
        <dbReference type="ARBA" id="ARBA00023267"/>
    </source>
</evidence>
<evidence type="ECO:0000313" key="6">
    <source>
        <dbReference type="Proteomes" id="UP000007494"/>
    </source>
</evidence>
<keyword evidence="1" id="KW-0092">Biotin</keyword>
<proteinExistence type="predicted"/>
<dbReference type="EMBL" id="FR823390">
    <property type="protein sequence ID" value="CBZ53910.1"/>
    <property type="molecule type" value="Genomic_DNA"/>
</dbReference>
<protein>
    <submittedName>
        <fullName evidence="5">Biotin carboxyl carrier protein, putative</fullName>
    </submittedName>
    <submittedName>
        <fullName evidence="4">Putative biotin carboxyl carrier protein</fullName>
    </submittedName>
</protein>
<name>F0VJJ9_NEOCL</name>
<organism evidence="4 6">
    <name type="scientific">Neospora caninum (strain Liverpool)</name>
    <dbReference type="NCBI Taxonomy" id="572307"/>
    <lineage>
        <taxon>Eukaryota</taxon>
        <taxon>Sar</taxon>
        <taxon>Alveolata</taxon>
        <taxon>Apicomplexa</taxon>
        <taxon>Conoidasida</taxon>
        <taxon>Coccidia</taxon>
        <taxon>Eucoccidiorida</taxon>
        <taxon>Eimeriorina</taxon>
        <taxon>Sarcocystidae</taxon>
        <taxon>Neospora</taxon>
    </lineage>
</organism>
<reference evidence="6" key="3">
    <citation type="journal article" date="2012" name="PLoS Pathog.">
        <title>Comparative genomics of the apicomplexan parasites Toxoplasma gondii and Neospora caninum: Coccidia differing in host range and transmission strategy.</title>
        <authorList>
            <person name="Reid A.J."/>
            <person name="Vermont S.J."/>
            <person name="Cotton J.A."/>
            <person name="Harris D."/>
            <person name="Hill-Cawthorne G.A."/>
            <person name="Konen-Waisman S."/>
            <person name="Latham S.M."/>
            <person name="Mourier T."/>
            <person name="Norton R."/>
            <person name="Quail M.A."/>
            <person name="Sanders M."/>
            <person name="Shanmugam D."/>
            <person name="Sohal A."/>
            <person name="Wasmuth J.D."/>
            <person name="Brunk B."/>
            <person name="Grigg M.E."/>
            <person name="Howard J.C."/>
            <person name="Parkinson J."/>
            <person name="Roos D.S."/>
            <person name="Trees A.J."/>
            <person name="Berriman M."/>
            <person name="Pain A."/>
            <person name="Wastling J.M."/>
        </authorList>
    </citation>
    <scope>NUCLEOTIDE SEQUENCE [LARGE SCALE GENOMIC DNA]</scope>
    <source>
        <strain evidence="6">Liverpool</strain>
    </source>
</reference>
<dbReference type="PANTHER" id="PTHR45266:SF3">
    <property type="entry name" value="OXALOACETATE DECARBOXYLASE ALPHA CHAIN"/>
    <property type="match status" value="1"/>
</dbReference>
<dbReference type="Proteomes" id="UP000007494">
    <property type="component" value="Chromosome VIII"/>
</dbReference>
<dbReference type="AlphaFoldDB" id="F0VJJ9"/>
<dbReference type="InParanoid" id="F0VJJ9"/>